<dbReference type="AlphaFoldDB" id="A0A3M3W1F0"/>
<organism evidence="1 2">
    <name type="scientific">Pseudomonas amygdali pv. eriobotryae</name>
    <dbReference type="NCBI Taxonomy" id="129137"/>
    <lineage>
        <taxon>Bacteria</taxon>
        <taxon>Pseudomonadati</taxon>
        <taxon>Pseudomonadota</taxon>
        <taxon>Gammaproteobacteria</taxon>
        <taxon>Pseudomonadales</taxon>
        <taxon>Pseudomonadaceae</taxon>
        <taxon>Pseudomonas</taxon>
        <taxon>Pseudomonas amygdali</taxon>
    </lineage>
</organism>
<sequence length="327" mass="36423">MVGNRVEADDRHDEVGRNHLCALMQQLVISMLTVGTHAAPDDRAGVGGGWRTVLTDALAVGLHVQLLQVFGDVTQVVVVRQDRVALRIPEVAVPDTQQRQQHRHVLFERGALEMLVHRIGAGQQFLEVGHADSQRDRQADGRPQRIATANPVPHREDVFFTDAEGYGRRVVAGNRDEVAMQFNFGAALRQVPCACSLSVFQGFQRVEGLRRDDEECGLGANFHRQFMKLAAIDVRQVMATYTFVRVGHQRFGDQLRAEERAADADVHHVGDRLFSVTAPQAVMDAADQFGHLIEYAVYVRHHIDTVDFQLVADRPAQSGVQRRATFG</sequence>
<proteinExistence type="predicted"/>
<protein>
    <submittedName>
        <fullName evidence="1">Glucosephosphate isomerase</fullName>
    </submittedName>
</protein>
<dbReference type="EMBL" id="RBPV01000427">
    <property type="protein sequence ID" value="RMO51731.1"/>
    <property type="molecule type" value="Genomic_DNA"/>
</dbReference>
<reference evidence="1 2" key="1">
    <citation type="submission" date="2018-08" db="EMBL/GenBank/DDBJ databases">
        <title>Recombination of ecologically and evolutionarily significant loci maintains genetic cohesion in the Pseudomonas syringae species complex.</title>
        <authorList>
            <person name="Dillon M."/>
            <person name="Thakur S."/>
            <person name="Almeida R.N.D."/>
            <person name="Weir B.S."/>
            <person name="Guttman D.S."/>
        </authorList>
    </citation>
    <scope>NUCLEOTIDE SEQUENCE [LARGE SCALE GENOMIC DNA]</scope>
    <source>
        <strain evidence="1 2">ICMP 4316</strain>
    </source>
</reference>
<evidence type="ECO:0000313" key="2">
    <source>
        <dbReference type="Proteomes" id="UP000275613"/>
    </source>
</evidence>
<dbReference type="Proteomes" id="UP000275613">
    <property type="component" value="Unassembled WGS sequence"/>
</dbReference>
<name>A0A3M3W1F0_PSEA0</name>
<keyword evidence="1" id="KW-0413">Isomerase</keyword>
<accession>A0A3M3W1F0</accession>
<comment type="caution">
    <text evidence="1">The sequence shown here is derived from an EMBL/GenBank/DDBJ whole genome shotgun (WGS) entry which is preliminary data.</text>
</comment>
<evidence type="ECO:0000313" key="1">
    <source>
        <dbReference type="EMBL" id="RMO51731.1"/>
    </source>
</evidence>
<gene>
    <name evidence="1" type="ORF">ALQ39_05781</name>
</gene>
<dbReference type="GO" id="GO:0016853">
    <property type="term" value="F:isomerase activity"/>
    <property type="evidence" value="ECO:0007669"/>
    <property type="project" value="UniProtKB-KW"/>
</dbReference>